<gene>
    <name evidence="2" type="ORF">AAES_29017</name>
</gene>
<proteinExistence type="predicted"/>
<evidence type="ECO:0000313" key="2">
    <source>
        <dbReference type="EMBL" id="KQL35149.1"/>
    </source>
</evidence>
<dbReference type="Proteomes" id="UP000051836">
    <property type="component" value="Unassembled WGS sequence"/>
</dbReference>
<sequence>MPSALKDLGEQKLRGAAAFEGEEELTWVKLSYMGRAAQSTLERYRYVDCSTNFTASQDLLPLSPSA</sequence>
<organism evidence="2 3">
    <name type="scientific">Amazona aestiva</name>
    <name type="common">Blue-fronted Amazon parrot</name>
    <dbReference type="NCBI Taxonomy" id="12930"/>
    <lineage>
        <taxon>Eukaryota</taxon>
        <taxon>Metazoa</taxon>
        <taxon>Chordata</taxon>
        <taxon>Craniata</taxon>
        <taxon>Vertebrata</taxon>
        <taxon>Euteleostomi</taxon>
        <taxon>Archelosauria</taxon>
        <taxon>Archosauria</taxon>
        <taxon>Dinosauria</taxon>
        <taxon>Saurischia</taxon>
        <taxon>Theropoda</taxon>
        <taxon>Coelurosauria</taxon>
        <taxon>Aves</taxon>
        <taxon>Neognathae</taxon>
        <taxon>Neoaves</taxon>
        <taxon>Telluraves</taxon>
        <taxon>Australaves</taxon>
        <taxon>Psittaciformes</taxon>
        <taxon>Psittacidae</taxon>
        <taxon>Amazona</taxon>
    </lineage>
</organism>
<comment type="caution">
    <text evidence="2">The sequence shown here is derived from an EMBL/GenBank/DDBJ whole genome shotgun (WGS) entry which is preliminary data.</text>
</comment>
<dbReference type="AlphaFoldDB" id="A0A0Q3W1I7"/>
<accession>A0A0Q3W1I7</accession>
<dbReference type="InterPro" id="IPR048509">
    <property type="entry name" value="TMEM106_C"/>
</dbReference>
<protein>
    <recommendedName>
        <fullName evidence="1">Transmembrane protein 106 C-terminal domain-containing protein</fullName>
    </recommendedName>
</protein>
<evidence type="ECO:0000313" key="3">
    <source>
        <dbReference type="Proteomes" id="UP000051836"/>
    </source>
</evidence>
<dbReference type="Pfam" id="PF07092">
    <property type="entry name" value="TMEM106"/>
    <property type="match status" value="1"/>
</dbReference>
<keyword evidence="3" id="KW-1185">Reference proteome</keyword>
<evidence type="ECO:0000259" key="1">
    <source>
        <dbReference type="Pfam" id="PF07092"/>
    </source>
</evidence>
<dbReference type="EMBL" id="LMAW01000522">
    <property type="protein sequence ID" value="KQL35149.1"/>
    <property type="molecule type" value="Genomic_DNA"/>
</dbReference>
<reference evidence="2 3" key="1">
    <citation type="submission" date="2015-10" db="EMBL/GenBank/DDBJ databases">
        <authorList>
            <person name="Gilbert D.G."/>
        </authorList>
    </citation>
    <scope>NUCLEOTIDE SEQUENCE [LARGE SCALE GENOMIC DNA]</scope>
    <source>
        <strain evidence="2">FVVF132</strain>
    </source>
</reference>
<feature type="domain" description="Transmembrane protein 106 C-terminal" evidence="1">
    <location>
        <begin position="28"/>
        <end position="54"/>
    </location>
</feature>
<name>A0A0Q3W1I7_AMAAE</name>